<dbReference type="PANTHER" id="PTHR43214">
    <property type="entry name" value="TWO-COMPONENT RESPONSE REGULATOR"/>
    <property type="match status" value="1"/>
</dbReference>
<dbReference type="PANTHER" id="PTHR43214:SF43">
    <property type="entry name" value="TWO-COMPONENT RESPONSE REGULATOR"/>
    <property type="match status" value="1"/>
</dbReference>
<dbReference type="SMART" id="SM00421">
    <property type="entry name" value="HTH_LUXR"/>
    <property type="match status" value="1"/>
</dbReference>
<dbReference type="Pfam" id="PF00072">
    <property type="entry name" value="Response_reg"/>
    <property type="match status" value="1"/>
</dbReference>
<dbReference type="InterPro" id="IPR039420">
    <property type="entry name" value="WalR-like"/>
</dbReference>
<dbReference type="RefSeq" id="WP_344117757.1">
    <property type="nucleotide sequence ID" value="NZ_BAAABW010000013.1"/>
</dbReference>
<evidence type="ECO:0000259" key="4">
    <source>
        <dbReference type="PROSITE" id="PS50043"/>
    </source>
</evidence>
<keyword evidence="2" id="KW-0238">DNA-binding</keyword>
<dbReference type="InterPro" id="IPR016032">
    <property type="entry name" value="Sig_transdc_resp-reg_C-effctor"/>
</dbReference>
<dbReference type="SUPFAM" id="SSF52172">
    <property type="entry name" value="CheY-like"/>
    <property type="match status" value="1"/>
</dbReference>
<organism evidence="6 7">
    <name type="scientific">Streptomyces blastmyceticus</name>
    <dbReference type="NCBI Taxonomy" id="68180"/>
    <lineage>
        <taxon>Bacteria</taxon>
        <taxon>Bacillati</taxon>
        <taxon>Actinomycetota</taxon>
        <taxon>Actinomycetes</taxon>
        <taxon>Kitasatosporales</taxon>
        <taxon>Streptomycetaceae</taxon>
        <taxon>Streptomyces</taxon>
    </lineage>
</organism>
<dbReference type="Gene3D" id="3.40.50.2300">
    <property type="match status" value="1"/>
</dbReference>
<dbReference type="EMBL" id="BAAABW010000013">
    <property type="protein sequence ID" value="GAA0346775.1"/>
    <property type="molecule type" value="Genomic_DNA"/>
</dbReference>
<dbReference type="CDD" id="cd06170">
    <property type="entry name" value="LuxR_C_like"/>
    <property type="match status" value="1"/>
</dbReference>
<dbReference type="SUPFAM" id="SSF46894">
    <property type="entry name" value="C-terminal effector domain of the bipartite response regulators"/>
    <property type="match status" value="1"/>
</dbReference>
<name>A0ABP3GIX0_9ACTN</name>
<dbReference type="CDD" id="cd17535">
    <property type="entry name" value="REC_NarL-like"/>
    <property type="match status" value="1"/>
</dbReference>
<accession>A0ABP3GIX0</accession>
<dbReference type="SMART" id="SM00448">
    <property type="entry name" value="REC"/>
    <property type="match status" value="1"/>
</dbReference>
<dbReference type="PROSITE" id="PS50110">
    <property type="entry name" value="RESPONSE_REGULATORY"/>
    <property type="match status" value="1"/>
</dbReference>
<protein>
    <submittedName>
        <fullName evidence="6">Response regulator transcription factor</fullName>
    </submittedName>
</protein>
<reference evidence="7" key="1">
    <citation type="journal article" date="2019" name="Int. J. Syst. Evol. Microbiol.">
        <title>The Global Catalogue of Microorganisms (GCM) 10K type strain sequencing project: providing services to taxonomists for standard genome sequencing and annotation.</title>
        <authorList>
            <consortium name="The Broad Institute Genomics Platform"/>
            <consortium name="The Broad Institute Genome Sequencing Center for Infectious Disease"/>
            <person name="Wu L."/>
            <person name="Ma J."/>
        </authorList>
    </citation>
    <scope>NUCLEOTIDE SEQUENCE [LARGE SCALE GENOMIC DNA]</scope>
    <source>
        <strain evidence="7">JCM 4565</strain>
    </source>
</reference>
<dbReference type="PRINTS" id="PR00038">
    <property type="entry name" value="HTHLUXR"/>
</dbReference>
<comment type="caution">
    <text evidence="6">The sequence shown here is derived from an EMBL/GenBank/DDBJ whole genome shotgun (WGS) entry which is preliminary data.</text>
</comment>
<dbReference type="PROSITE" id="PS50043">
    <property type="entry name" value="HTH_LUXR_2"/>
    <property type="match status" value="1"/>
</dbReference>
<gene>
    <name evidence="6" type="ORF">GCM10010319_24120</name>
</gene>
<dbReference type="InterPro" id="IPR058245">
    <property type="entry name" value="NreC/VraR/RcsB-like_REC"/>
</dbReference>
<evidence type="ECO:0000313" key="7">
    <source>
        <dbReference type="Proteomes" id="UP001500063"/>
    </source>
</evidence>
<dbReference type="InterPro" id="IPR001789">
    <property type="entry name" value="Sig_transdc_resp-reg_receiver"/>
</dbReference>
<dbReference type="Pfam" id="PF00196">
    <property type="entry name" value="GerE"/>
    <property type="match status" value="1"/>
</dbReference>
<evidence type="ECO:0000313" key="6">
    <source>
        <dbReference type="EMBL" id="GAA0346775.1"/>
    </source>
</evidence>
<evidence type="ECO:0000256" key="3">
    <source>
        <dbReference type="PROSITE-ProRule" id="PRU00169"/>
    </source>
</evidence>
<dbReference type="InterPro" id="IPR000792">
    <property type="entry name" value="Tscrpt_reg_LuxR_C"/>
</dbReference>
<feature type="modified residue" description="4-aspartylphosphate" evidence="3">
    <location>
        <position position="55"/>
    </location>
</feature>
<keyword evidence="1 3" id="KW-0597">Phosphoprotein</keyword>
<sequence length="223" mass="23890">MVVSVLVVDDSEIMRRGLAEVLEASRDVHVVGQAWDGHSAVEAARQFVPDVALVDIRMPGMDGLTATRRLRLLPRPPFVVILTMFGEDEYLVEALDAGVSGFLLKNTPPDQLVRAILLVAQGHSMVDPAVTGRIMQLATARRQAEAGGPELTGDERVVLASLGERDRELLVLIGQGQSNAQIAGQLGAGEGTVRGQVSRLLSRLGLDNRVQAALLAYRAGLSR</sequence>
<evidence type="ECO:0000259" key="5">
    <source>
        <dbReference type="PROSITE" id="PS50110"/>
    </source>
</evidence>
<dbReference type="Proteomes" id="UP001500063">
    <property type="component" value="Unassembled WGS sequence"/>
</dbReference>
<feature type="domain" description="Response regulatory" evidence="5">
    <location>
        <begin position="4"/>
        <end position="120"/>
    </location>
</feature>
<dbReference type="InterPro" id="IPR011006">
    <property type="entry name" value="CheY-like_superfamily"/>
</dbReference>
<proteinExistence type="predicted"/>
<evidence type="ECO:0000256" key="1">
    <source>
        <dbReference type="ARBA" id="ARBA00022553"/>
    </source>
</evidence>
<feature type="domain" description="HTH luxR-type" evidence="4">
    <location>
        <begin position="155"/>
        <end position="220"/>
    </location>
</feature>
<evidence type="ECO:0000256" key="2">
    <source>
        <dbReference type="ARBA" id="ARBA00023125"/>
    </source>
</evidence>
<keyword evidence="7" id="KW-1185">Reference proteome</keyword>